<dbReference type="InterPro" id="IPR001162">
    <property type="entry name" value="UvrC_RNase_H_dom"/>
</dbReference>
<dbReference type="Gene3D" id="3.30.420.340">
    <property type="entry name" value="UvrC, RNAse H endonuclease domain"/>
    <property type="match status" value="1"/>
</dbReference>
<reference evidence="5" key="1">
    <citation type="submission" date="2022-06" db="EMBL/GenBank/DDBJ databases">
        <title>New cyanobacteria of genus Symplocastrum in benthos of Lake Baikal.</title>
        <authorList>
            <person name="Sorokovikova E."/>
            <person name="Tikhonova I."/>
            <person name="Krasnopeev A."/>
            <person name="Evseev P."/>
            <person name="Gladkikh A."/>
            <person name="Belykh O."/>
        </authorList>
    </citation>
    <scope>NUCLEOTIDE SEQUENCE</scope>
    <source>
        <strain evidence="5">BBK-W-15</strain>
    </source>
</reference>
<dbReference type="AlphaFoldDB" id="A0AAE3KV38"/>
<gene>
    <name evidence="5" type="ORF">NJ959_27430</name>
</gene>
<dbReference type="PANTHER" id="PTHR30562">
    <property type="entry name" value="UVRC/OXIDOREDUCTASE"/>
    <property type="match status" value="1"/>
</dbReference>
<accession>A0AAE3KV38</accession>
<feature type="non-terminal residue" evidence="5">
    <location>
        <position position="1"/>
    </location>
</feature>
<name>A0AAE3KV38_9CYAN</name>
<dbReference type="GO" id="GO:0003677">
    <property type="term" value="F:DNA binding"/>
    <property type="evidence" value="ECO:0007669"/>
    <property type="project" value="InterPro"/>
</dbReference>
<keyword evidence="6" id="KW-1185">Reference proteome</keyword>
<dbReference type="SUPFAM" id="SSF47781">
    <property type="entry name" value="RuvA domain 2-like"/>
    <property type="match status" value="1"/>
</dbReference>
<feature type="domain" description="UvrC family homology region profile" evidence="4">
    <location>
        <begin position="31"/>
        <end position="47"/>
    </location>
</feature>
<dbReference type="InterPro" id="IPR038476">
    <property type="entry name" value="UvrC_RNase_H_dom_sf"/>
</dbReference>
<dbReference type="InterPro" id="IPR050066">
    <property type="entry name" value="UvrABC_protein_C"/>
</dbReference>
<dbReference type="SMART" id="SM00278">
    <property type="entry name" value="HhH1"/>
    <property type="match status" value="2"/>
</dbReference>
<proteinExistence type="predicted"/>
<dbReference type="PROSITE" id="PS50165">
    <property type="entry name" value="UVRC"/>
    <property type="match status" value="1"/>
</dbReference>
<dbReference type="Gene3D" id="1.10.150.20">
    <property type="entry name" value="5' to 3' exonuclease, C-terminal subdomain"/>
    <property type="match status" value="1"/>
</dbReference>
<dbReference type="RefSeq" id="WP_254014892.1">
    <property type="nucleotide sequence ID" value="NZ_JAMZMM010000499.1"/>
</dbReference>
<evidence type="ECO:0000313" key="6">
    <source>
        <dbReference type="Proteomes" id="UP001204953"/>
    </source>
</evidence>
<evidence type="ECO:0000313" key="5">
    <source>
        <dbReference type="EMBL" id="MCP2732167.1"/>
    </source>
</evidence>
<keyword evidence="1" id="KW-0227">DNA damage</keyword>
<dbReference type="GO" id="GO:0009381">
    <property type="term" value="F:excinuclease ABC activity"/>
    <property type="evidence" value="ECO:0007669"/>
    <property type="project" value="InterPro"/>
</dbReference>
<dbReference type="EMBL" id="JAMZMM010000499">
    <property type="protein sequence ID" value="MCP2732167.1"/>
    <property type="molecule type" value="Genomic_DNA"/>
</dbReference>
<dbReference type="Pfam" id="PF12826">
    <property type="entry name" value="HHH_2"/>
    <property type="match status" value="1"/>
</dbReference>
<dbReference type="Proteomes" id="UP001204953">
    <property type="component" value="Unassembled WGS sequence"/>
</dbReference>
<feature type="region of interest" description="Disordered" evidence="3">
    <location>
        <begin position="1"/>
        <end position="25"/>
    </location>
</feature>
<dbReference type="GO" id="GO:0009380">
    <property type="term" value="C:excinuclease repair complex"/>
    <property type="evidence" value="ECO:0007669"/>
    <property type="project" value="TreeGrafter"/>
</dbReference>
<evidence type="ECO:0000256" key="3">
    <source>
        <dbReference type="SAM" id="MobiDB-lite"/>
    </source>
</evidence>
<comment type="caution">
    <text evidence="5">The sequence shown here is derived from an EMBL/GenBank/DDBJ whole genome shotgun (WGS) entry which is preliminary data.</text>
</comment>
<keyword evidence="2" id="KW-0234">DNA repair</keyword>
<protein>
    <submittedName>
        <fullName evidence="5">Helix-hairpin-helix domain-containing protein</fullName>
    </submittedName>
</protein>
<organism evidence="5 6">
    <name type="scientific">Limnofasciculus baicalensis BBK-W-15</name>
    <dbReference type="NCBI Taxonomy" id="2699891"/>
    <lineage>
        <taxon>Bacteria</taxon>
        <taxon>Bacillati</taxon>
        <taxon>Cyanobacteriota</taxon>
        <taxon>Cyanophyceae</taxon>
        <taxon>Coleofasciculales</taxon>
        <taxon>Coleofasciculaceae</taxon>
        <taxon>Limnofasciculus</taxon>
        <taxon>Limnofasciculus baicalensis</taxon>
    </lineage>
</organism>
<evidence type="ECO:0000259" key="4">
    <source>
        <dbReference type="PROSITE" id="PS50165"/>
    </source>
</evidence>
<evidence type="ECO:0000256" key="2">
    <source>
        <dbReference type="ARBA" id="ARBA00023204"/>
    </source>
</evidence>
<dbReference type="InterPro" id="IPR010994">
    <property type="entry name" value="RuvA_2-like"/>
</dbReference>
<dbReference type="GO" id="GO:0006281">
    <property type="term" value="P:DNA repair"/>
    <property type="evidence" value="ECO:0007669"/>
    <property type="project" value="UniProtKB-KW"/>
</dbReference>
<sequence>IRETNNPSATKTLTKTNNPSEKTVTPSVANFPDLIMIDGGKGQLSAVVATLKEMNLLDKLRVISLAKQREEIFLPGASSPLPTNSEQPGVQLLRRLRDEAHRFAVTFHRQQRSEKMRRSRLDEIPGLGFQRQKQLLSHFHSIDYIREASISQLMEVPGIGNSLATEIYNYFHP</sequence>
<evidence type="ECO:0000256" key="1">
    <source>
        <dbReference type="ARBA" id="ARBA00022763"/>
    </source>
</evidence>
<dbReference type="InterPro" id="IPR041663">
    <property type="entry name" value="DisA/LigA_HHH"/>
</dbReference>
<dbReference type="InterPro" id="IPR003583">
    <property type="entry name" value="Hlx-hairpin-Hlx_DNA-bd_motif"/>
</dbReference>
<dbReference type="PANTHER" id="PTHR30562:SF1">
    <property type="entry name" value="UVRABC SYSTEM PROTEIN C"/>
    <property type="match status" value="1"/>
</dbReference>
<dbReference type="Pfam" id="PF08459">
    <property type="entry name" value="UvrC_RNaseH_dom"/>
    <property type="match status" value="1"/>
</dbReference>